<comment type="caution">
    <text evidence="2">The sequence shown here is derived from an EMBL/GenBank/DDBJ whole genome shotgun (WGS) entry which is preliminary data.</text>
</comment>
<keyword evidence="1" id="KW-0472">Membrane</keyword>
<feature type="transmembrane region" description="Helical" evidence="1">
    <location>
        <begin position="12"/>
        <end position="31"/>
    </location>
</feature>
<organism evidence="2 3">
    <name type="scientific">Kordiimonas sediminis</name>
    <dbReference type="NCBI Taxonomy" id="1735581"/>
    <lineage>
        <taxon>Bacteria</taxon>
        <taxon>Pseudomonadati</taxon>
        <taxon>Pseudomonadota</taxon>
        <taxon>Alphaproteobacteria</taxon>
        <taxon>Kordiimonadales</taxon>
        <taxon>Kordiimonadaceae</taxon>
        <taxon>Kordiimonas</taxon>
    </lineage>
</organism>
<evidence type="ECO:0000256" key="1">
    <source>
        <dbReference type="SAM" id="Phobius"/>
    </source>
</evidence>
<evidence type="ECO:0000313" key="2">
    <source>
        <dbReference type="EMBL" id="GHF19540.1"/>
    </source>
</evidence>
<proteinExistence type="predicted"/>
<keyword evidence="3" id="KW-1185">Reference proteome</keyword>
<evidence type="ECO:0008006" key="4">
    <source>
        <dbReference type="Google" id="ProtNLM"/>
    </source>
</evidence>
<name>A0A919E710_9PROT</name>
<dbReference type="InterPro" id="IPR008621">
    <property type="entry name" value="Cbb3-typ_cyt_oxidase_comp"/>
</dbReference>
<dbReference type="RefSeq" id="WP_191250987.1">
    <property type="nucleotide sequence ID" value="NZ_BNCI01000001.1"/>
</dbReference>
<keyword evidence="1" id="KW-1133">Transmembrane helix</keyword>
<dbReference type="Proteomes" id="UP000630923">
    <property type="component" value="Unassembled WGS sequence"/>
</dbReference>
<dbReference type="AlphaFoldDB" id="A0A919E710"/>
<protein>
    <recommendedName>
        <fullName evidence="4">CcoQ/FixQ family Cbb3-type cytochrome c oxidase assembly chaperone</fullName>
    </recommendedName>
</protein>
<dbReference type="EMBL" id="BNCI01000001">
    <property type="protein sequence ID" value="GHF19540.1"/>
    <property type="molecule type" value="Genomic_DNA"/>
</dbReference>
<evidence type="ECO:0000313" key="3">
    <source>
        <dbReference type="Proteomes" id="UP000630923"/>
    </source>
</evidence>
<reference evidence="2" key="1">
    <citation type="journal article" date="2014" name="Int. J. Syst. Evol. Microbiol.">
        <title>Complete genome sequence of Corynebacterium casei LMG S-19264T (=DSM 44701T), isolated from a smear-ripened cheese.</title>
        <authorList>
            <consortium name="US DOE Joint Genome Institute (JGI-PGF)"/>
            <person name="Walter F."/>
            <person name="Albersmeier A."/>
            <person name="Kalinowski J."/>
            <person name="Ruckert C."/>
        </authorList>
    </citation>
    <scope>NUCLEOTIDE SEQUENCE</scope>
    <source>
        <strain evidence="2">KCTC 42590</strain>
    </source>
</reference>
<gene>
    <name evidence="2" type="ORF">GCM10017044_12790</name>
</gene>
<accession>A0A919E710</accession>
<reference evidence="2" key="2">
    <citation type="submission" date="2020-09" db="EMBL/GenBank/DDBJ databases">
        <authorList>
            <person name="Sun Q."/>
            <person name="Kim S."/>
        </authorList>
    </citation>
    <scope>NUCLEOTIDE SEQUENCE</scope>
    <source>
        <strain evidence="2">KCTC 42590</strain>
    </source>
</reference>
<keyword evidence="1" id="KW-0812">Transmembrane</keyword>
<dbReference type="Pfam" id="PF05545">
    <property type="entry name" value="FixQ"/>
    <property type="match status" value="1"/>
</dbReference>
<dbReference type="CDD" id="cd01324">
    <property type="entry name" value="cbb3_Oxidase_CcoQ"/>
    <property type="match status" value="1"/>
</dbReference>
<sequence length="59" mass="6678">MDYSNTIYFAETWGLVILCTMFAVGVAYALWPSNKDKFEHAASLPLEENETSHEGGRHE</sequence>